<keyword evidence="4" id="KW-1185">Reference proteome</keyword>
<dbReference type="PANTHER" id="PTHR39597">
    <property type="entry name" value="UBA DOMAIN-CONTAINING PROTEIN RUP1"/>
    <property type="match status" value="1"/>
</dbReference>
<feature type="region of interest" description="Disordered" evidence="2">
    <location>
        <begin position="159"/>
        <end position="191"/>
    </location>
</feature>
<reference evidence="3 4" key="1">
    <citation type="journal article" date="2020" name="Genome Biol. Evol.">
        <title>A new high-quality draft genome assembly of the Chinese cordyceps Ophiocordyceps sinensis.</title>
        <authorList>
            <person name="Shu R."/>
            <person name="Zhang J."/>
            <person name="Meng Q."/>
            <person name="Zhang H."/>
            <person name="Zhou G."/>
            <person name="Li M."/>
            <person name="Wu P."/>
            <person name="Zhao Y."/>
            <person name="Chen C."/>
            <person name="Qin Q."/>
        </authorList>
    </citation>
    <scope>NUCLEOTIDE SEQUENCE [LARGE SCALE GENOMIC DNA]</scope>
    <source>
        <strain evidence="3 4">IOZ07</strain>
    </source>
</reference>
<accession>A0A8H4PVE2</accession>
<evidence type="ECO:0000313" key="4">
    <source>
        <dbReference type="Proteomes" id="UP000557566"/>
    </source>
</evidence>
<dbReference type="GO" id="GO:0016579">
    <property type="term" value="P:protein deubiquitination"/>
    <property type="evidence" value="ECO:0007669"/>
    <property type="project" value="TreeGrafter"/>
</dbReference>
<proteinExistence type="predicted"/>
<protein>
    <recommendedName>
        <fullName evidence="5">Ubiquitin interaction domain-containing protein</fullName>
    </recommendedName>
</protein>
<keyword evidence="1" id="KW-0175">Coiled coil</keyword>
<feature type="compositionally biased region" description="Basic and acidic residues" evidence="2">
    <location>
        <begin position="715"/>
        <end position="731"/>
    </location>
</feature>
<feature type="region of interest" description="Disordered" evidence="2">
    <location>
        <begin position="780"/>
        <end position="896"/>
    </location>
</feature>
<organism evidence="3 4">
    <name type="scientific">Ophiocordyceps sinensis</name>
    <dbReference type="NCBI Taxonomy" id="72228"/>
    <lineage>
        <taxon>Eukaryota</taxon>
        <taxon>Fungi</taxon>
        <taxon>Dikarya</taxon>
        <taxon>Ascomycota</taxon>
        <taxon>Pezizomycotina</taxon>
        <taxon>Sordariomycetes</taxon>
        <taxon>Hypocreomycetidae</taxon>
        <taxon>Hypocreales</taxon>
        <taxon>Ophiocordycipitaceae</taxon>
        <taxon>Ophiocordyceps</taxon>
    </lineage>
</organism>
<feature type="region of interest" description="Disordered" evidence="2">
    <location>
        <begin position="129"/>
        <end position="148"/>
    </location>
</feature>
<evidence type="ECO:0008006" key="5">
    <source>
        <dbReference type="Google" id="ProtNLM"/>
    </source>
</evidence>
<dbReference type="AlphaFoldDB" id="A0A8H4PVE2"/>
<dbReference type="EMBL" id="JAAVMX010000003">
    <property type="protein sequence ID" value="KAF4511184.1"/>
    <property type="molecule type" value="Genomic_DNA"/>
</dbReference>
<name>A0A8H4PVE2_9HYPO</name>
<feature type="coiled-coil region" evidence="1">
    <location>
        <begin position="552"/>
        <end position="586"/>
    </location>
</feature>
<feature type="region of interest" description="Disordered" evidence="2">
    <location>
        <begin position="715"/>
        <end position="767"/>
    </location>
</feature>
<dbReference type="InterPro" id="IPR055335">
    <property type="entry name" value="Ucp6/RUP1"/>
</dbReference>
<evidence type="ECO:0000256" key="1">
    <source>
        <dbReference type="SAM" id="Coils"/>
    </source>
</evidence>
<comment type="caution">
    <text evidence="3">The sequence shown here is derived from an EMBL/GenBank/DDBJ whole genome shotgun (WGS) entry which is preliminary data.</text>
</comment>
<dbReference type="GO" id="GO:0005634">
    <property type="term" value="C:nucleus"/>
    <property type="evidence" value="ECO:0007669"/>
    <property type="project" value="TreeGrafter"/>
</dbReference>
<dbReference type="InterPro" id="IPR003903">
    <property type="entry name" value="UIM_dom"/>
</dbReference>
<feature type="region of interest" description="Disordered" evidence="2">
    <location>
        <begin position="90"/>
        <end position="121"/>
    </location>
</feature>
<feature type="compositionally biased region" description="Gly residues" evidence="2">
    <location>
        <begin position="791"/>
        <end position="801"/>
    </location>
</feature>
<dbReference type="OrthoDB" id="4489171at2759"/>
<evidence type="ECO:0000256" key="2">
    <source>
        <dbReference type="SAM" id="MobiDB-lite"/>
    </source>
</evidence>
<sequence length="896" mass="99614">MASREPSEEEILQVIDFASLDSHDDRSMVIQALKENAGNVESVVMQYFDDPTSFRQKFTRAWNDQMFSANRDGSDNHTGISFHIESIGPNDVIQGVTSPADGRGPGAPSRPPSRSNNRSPLGIMVDWTAAGDVSGGSNTQTREDEDMQRALRESAQEAGITLPRQESGVLDPSTSVPSFGPANRGDYDQDGWAMIPSETKVATAPVPEMRKRAPGAPAFLVSGLSSAGKHCLGGLLTILHEIPLSRNILLESSYPANYYGFNGDWWKGQEILPPHVLSQLQSGAIAWGSRLGAKPSCGEEIQRLMAFLDSTERSYGTVSVLTDLIPFSTVAPEKRLFENLVHDWAELMMPLTQVATLAHVLGDDEGEEEAGFALLDVENVRTDYDNIKTLYESLDHVMWSEALSWNELHEGSKMAMFKHVGDVMVIKFSGDGPQDSIEIPEELFPERYLVSRKDEARRIQKGWCETKKAIQHLTAVAQGEQELYEWRNDWSRQSSDKRGIIIKAIDQWKVYREYLESRGRFRGMEDSGFDTDKYPDYRAAPCQMDDEEKQHHQAVEDVLQLAERALANIEERLKALDQDLEQTRTRQRFLGRLLTVPDKPGRPQPMTCKKFLLCGVATPTDIVYLRQRSEPELTEMESEPKPHDQWWRLAYAPEDEQPVKAEKIEIERVLREVWQETKNPLLVYATDDALKTPRAPLSAPLQRFARADNKAFRQELSRTRNEAADRWRVKMADAMSPSKRKHRADSADSMDSNRASIGSDDRNGFDDRLDDAEHAAAMEMTDLSDHKGVAAAGGEGIGGEGMRAASAESDEAGPPLPERRPLAAETTSDDVAHNTSAESAGQPPQAAADNGDEALARGPEMQERARPPSFMAVPQGKDSHEAQASGIDMELPDCQG</sequence>
<dbReference type="PROSITE" id="PS50330">
    <property type="entry name" value="UIM"/>
    <property type="match status" value="1"/>
</dbReference>
<dbReference type="PANTHER" id="PTHR39597:SF1">
    <property type="entry name" value="UBA DOMAIN-CONTAINING PROTEIN RUP1"/>
    <property type="match status" value="1"/>
</dbReference>
<gene>
    <name evidence="3" type="ORF">G6O67_003004</name>
</gene>
<dbReference type="GO" id="GO:0005829">
    <property type="term" value="C:cytosol"/>
    <property type="evidence" value="ECO:0007669"/>
    <property type="project" value="TreeGrafter"/>
</dbReference>
<evidence type="ECO:0000313" key="3">
    <source>
        <dbReference type="EMBL" id="KAF4511184.1"/>
    </source>
</evidence>
<dbReference type="Proteomes" id="UP000557566">
    <property type="component" value="Unassembled WGS sequence"/>
</dbReference>